<dbReference type="Proteomes" id="UP000601435">
    <property type="component" value="Unassembled WGS sequence"/>
</dbReference>
<dbReference type="InterPro" id="IPR006133">
    <property type="entry name" value="DNA-dir_DNA_pol_B_exonuc"/>
</dbReference>
<accession>A0A812PNS9</accession>
<dbReference type="GO" id="GO:1902975">
    <property type="term" value="P:mitotic DNA replication initiation"/>
    <property type="evidence" value="ECO:0007669"/>
    <property type="project" value="TreeGrafter"/>
</dbReference>
<dbReference type="GO" id="GO:0006273">
    <property type="term" value="P:lagging strand elongation"/>
    <property type="evidence" value="ECO:0007669"/>
    <property type="project" value="TreeGrafter"/>
</dbReference>
<evidence type="ECO:0000259" key="2">
    <source>
        <dbReference type="Pfam" id="PF03104"/>
    </source>
</evidence>
<sequence>MVTGHEANAMAQVTPVKSRRRRVRGGGRASPKEASSVSSNSITPEKLERPAGRKTTQSKTSSKAMRSATTDATVASSSNVPLPVGCVQVFQNDSESVPSLSQRLEAFHAQRTKQGEVAAALASCDTSSSSSEEDLSSGECNRVYAELHVPRLRSSGGPVAVVNLRDRTTLTKVHEFSGADWAGREDVSDGVDKMHCNIPRLEQMCGEIEAGRHAKPKRKAEALPEQSNKRSMLDQEHSNMGHGPLQSSAPTLPPVDISQDVPMHLPTEETQARAPDPTRSTTMDVNTRSEQVDVPETASDLLDQGPCEVERDAEGGLWFFLIDAVEDDRASPPRVYLFGKVKVRSGSEAYRSCCLVVEKLERCFHLLLKVEDPSDYESAKIAANAAAVELETLRKEKFQNLKVIRSKLKYRNYAFEKPLGQALGNLPFLKVVCEAAGSVPPVGLAGDNFTHSFGIQASLLERLLLTRRLMGPSWYRLHPDSFKEEPARLSHCATEFRITPASIQVPKTETEKARWSSHLPASSPPLRVLSVSLQTFQQTAQLSHEVLAIGCSLHPTVSADASASESDLQNSRRTWAAIRRLDANPFPRDADKALAAGGFHTYNNELALLNAFLLKVQEFDPDVIA</sequence>
<evidence type="ECO:0000256" key="1">
    <source>
        <dbReference type="SAM" id="MobiDB-lite"/>
    </source>
</evidence>
<name>A0A812PNS9_9DINO</name>
<keyword evidence="4" id="KW-1185">Reference proteome</keyword>
<feature type="region of interest" description="Disordered" evidence="1">
    <location>
        <begin position="209"/>
        <end position="255"/>
    </location>
</feature>
<feature type="compositionally biased region" description="Polar residues" evidence="1">
    <location>
        <begin position="33"/>
        <end position="43"/>
    </location>
</feature>
<dbReference type="Gene3D" id="2.40.50.730">
    <property type="match status" value="1"/>
</dbReference>
<comment type="caution">
    <text evidence="3">The sequence shown here is derived from an EMBL/GenBank/DDBJ whole genome shotgun (WGS) entry which is preliminary data.</text>
</comment>
<feature type="domain" description="DNA-directed DNA polymerase family B exonuclease" evidence="2">
    <location>
        <begin position="451"/>
        <end position="624"/>
    </location>
</feature>
<dbReference type="InterPro" id="IPR036397">
    <property type="entry name" value="RNaseH_sf"/>
</dbReference>
<feature type="region of interest" description="Disordered" evidence="1">
    <location>
        <begin position="1"/>
        <end position="78"/>
    </location>
</feature>
<dbReference type="GO" id="GO:0006272">
    <property type="term" value="P:leading strand elongation"/>
    <property type="evidence" value="ECO:0007669"/>
    <property type="project" value="TreeGrafter"/>
</dbReference>
<dbReference type="GO" id="GO:0003697">
    <property type="term" value="F:single-stranded DNA binding"/>
    <property type="evidence" value="ECO:0007669"/>
    <property type="project" value="TreeGrafter"/>
</dbReference>
<feature type="compositionally biased region" description="Polar residues" evidence="1">
    <location>
        <begin position="278"/>
        <end position="289"/>
    </location>
</feature>
<protein>
    <submittedName>
        <fullName evidence="3">Pola1 protein</fullName>
    </submittedName>
</protein>
<evidence type="ECO:0000313" key="3">
    <source>
        <dbReference type="EMBL" id="CAE7369148.1"/>
    </source>
</evidence>
<dbReference type="EMBL" id="CAJNJA010015811">
    <property type="protein sequence ID" value="CAE7369148.1"/>
    <property type="molecule type" value="Genomic_DNA"/>
</dbReference>
<dbReference type="GO" id="GO:0003688">
    <property type="term" value="F:DNA replication origin binding"/>
    <property type="evidence" value="ECO:0007669"/>
    <property type="project" value="TreeGrafter"/>
</dbReference>
<feature type="compositionally biased region" description="Basic and acidic residues" evidence="1">
    <location>
        <begin position="219"/>
        <end position="239"/>
    </location>
</feature>
<organism evidence="3 4">
    <name type="scientific">Symbiodinium necroappetens</name>
    <dbReference type="NCBI Taxonomy" id="1628268"/>
    <lineage>
        <taxon>Eukaryota</taxon>
        <taxon>Sar</taxon>
        <taxon>Alveolata</taxon>
        <taxon>Dinophyceae</taxon>
        <taxon>Suessiales</taxon>
        <taxon>Symbiodiniaceae</taxon>
        <taxon>Symbiodinium</taxon>
    </lineage>
</organism>
<evidence type="ECO:0000313" key="4">
    <source>
        <dbReference type="Proteomes" id="UP000601435"/>
    </source>
</evidence>
<dbReference type="Pfam" id="PF03104">
    <property type="entry name" value="DNA_pol_B_exo1"/>
    <property type="match status" value="1"/>
</dbReference>
<dbReference type="SUPFAM" id="SSF53098">
    <property type="entry name" value="Ribonuclease H-like"/>
    <property type="match status" value="1"/>
</dbReference>
<gene>
    <name evidence="3" type="primary">pola1</name>
    <name evidence="3" type="ORF">SNEC2469_LOCUS9896</name>
</gene>
<dbReference type="PANTHER" id="PTHR45861:SF1">
    <property type="entry name" value="DNA POLYMERASE ALPHA CATALYTIC SUBUNIT"/>
    <property type="match status" value="1"/>
</dbReference>
<feature type="compositionally biased region" description="Low complexity" evidence="1">
    <location>
        <begin position="67"/>
        <end position="78"/>
    </location>
</feature>
<dbReference type="OrthoDB" id="446626at2759"/>
<reference evidence="3" key="1">
    <citation type="submission" date="2021-02" db="EMBL/GenBank/DDBJ databases">
        <authorList>
            <person name="Dougan E. K."/>
            <person name="Rhodes N."/>
            <person name="Thang M."/>
            <person name="Chan C."/>
        </authorList>
    </citation>
    <scope>NUCLEOTIDE SEQUENCE</scope>
</reference>
<dbReference type="PANTHER" id="PTHR45861">
    <property type="entry name" value="DNA POLYMERASE ALPHA CATALYTIC SUBUNIT"/>
    <property type="match status" value="1"/>
</dbReference>
<proteinExistence type="predicted"/>
<dbReference type="GO" id="GO:0003682">
    <property type="term" value="F:chromatin binding"/>
    <property type="evidence" value="ECO:0007669"/>
    <property type="project" value="TreeGrafter"/>
</dbReference>
<dbReference type="GO" id="GO:0005658">
    <property type="term" value="C:alpha DNA polymerase:primase complex"/>
    <property type="evidence" value="ECO:0007669"/>
    <property type="project" value="TreeGrafter"/>
</dbReference>
<dbReference type="GO" id="GO:0003887">
    <property type="term" value="F:DNA-directed DNA polymerase activity"/>
    <property type="evidence" value="ECO:0007669"/>
    <property type="project" value="TreeGrafter"/>
</dbReference>
<dbReference type="Gene3D" id="3.30.70.2820">
    <property type="match status" value="1"/>
</dbReference>
<dbReference type="Gene3D" id="3.30.420.10">
    <property type="entry name" value="Ribonuclease H-like superfamily/Ribonuclease H"/>
    <property type="match status" value="1"/>
</dbReference>
<feature type="non-terminal residue" evidence="3">
    <location>
        <position position="625"/>
    </location>
</feature>
<feature type="region of interest" description="Disordered" evidence="1">
    <location>
        <begin position="268"/>
        <end position="295"/>
    </location>
</feature>
<feature type="compositionally biased region" description="Polar residues" evidence="1">
    <location>
        <begin position="54"/>
        <end position="64"/>
    </location>
</feature>
<dbReference type="AlphaFoldDB" id="A0A812PNS9"/>
<dbReference type="InterPro" id="IPR012337">
    <property type="entry name" value="RNaseH-like_sf"/>
</dbReference>